<evidence type="ECO:0000256" key="3">
    <source>
        <dbReference type="ARBA" id="ARBA00022729"/>
    </source>
</evidence>
<dbReference type="Gene3D" id="4.10.1080.10">
    <property type="entry name" value="TSP type-3 repeat"/>
    <property type="match status" value="1"/>
</dbReference>
<organism evidence="8 9">
    <name type="scientific">Luteolibacter yonseiensis</name>
    <dbReference type="NCBI Taxonomy" id="1144680"/>
    <lineage>
        <taxon>Bacteria</taxon>
        <taxon>Pseudomonadati</taxon>
        <taxon>Verrucomicrobiota</taxon>
        <taxon>Verrucomicrobiia</taxon>
        <taxon>Verrucomicrobiales</taxon>
        <taxon>Verrucomicrobiaceae</taxon>
        <taxon>Luteolibacter</taxon>
    </lineage>
</organism>
<feature type="compositionally biased region" description="Acidic residues" evidence="5">
    <location>
        <begin position="1588"/>
        <end position="1601"/>
    </location>
</feature>
<dbReference type="InterPro" id="IPR011044">
    <property type="entry name" value="Quino_amine_DH_bsu"/>
</dbReference>
<sequence length="1812" mass="190079">MPEKTIIPPLAGKRRTLGWLSGVLTALSTLSAPALHAANPTKLGDVDGDGQLTVYDLTRLRGHIRQTSPLAADLVPFADVTGDGFINEDDSVSLINTITGADTVKTLPLSSIRESSPFSGESNVSLTREVVVRFTTPLALNATLSTWNANTQTPGTLYAEGGGRKLLTRVELGGDHTKATLFFLEPVPASTRITVTFNDTGLRDLLGRQIDPDGDGTAGGAVVFTYDTSPITPVPGTGVIGHVYASEKAPGGADVPLAGALVRVVGSETLFTHTAADGSFSLKPCPAGRFFVEVDGRTCPVSNFPDGGYYPYINKPWEALPGKADNLAAGTGIIYLPLVPANTLKPVSASAETTVTFAPSAVAANPALAGVEIYVPPNSLFADDGTRGGKVGLAPVASDRLPEPLPPGLNHALDISIQTDGGTNFDQPVPVKFPNLPDPVTGIKLKPGEKSALWSYNHDKGRWEISGPMTVTADGNFLVTDVGVGVRQPGWHGAMPGIQPNPNTPGVPEKPDPCDIKPPDSDNNYFRQQLLCLRDTLCEQYKNLPPDQHVPFPKWQIDRIANDGFRSIRSCTLWENINNKYVHLNCFNILGQWHVDHELVPAFEEYAEMLAKEPNSDDLFQQWRQEHNAFLNGTLTDCLNKVLPGPSWGIAPDIVGKAARDAREDAIRRAKEAIAPPIAPSPLQAAASNVPLLPTISPQIDELSKIKVRVPAGFVRVGERVQLQAWKNVGGSVVDLPSQTAGTYFFGDRDSTYYTIDAGGWLTVHSTPAPFVRYPRIVYPLVVNGEEYGFGQIIIVDEDKDGDGLADSYEKRIGLSPDKQNTKQTDTDGDGLNDILEVALGLSPTNPDTDGDGFTDGNENQVGSSPVNRHFPVISTVDGTFHYLIEDLTNGSVRRGKMSLNKGTSFPILPTGAAIRFTILSLDLTRFSRVHFNTPDVSTAFDLPTPLLTDLLGTDSDSDGLPDIAEEVLGTNPHDADSDHDGVNDKSEVLQDSNPLDGAAVSTGLFATIDTPGQARDIAAQNNIAIVADGSEGVSLFDVSTALNPVRTAQVRLNGSIEAVALDGTLAAAVGANLNLLDLANLSAVRLIKELSLGGSPTCVTTAGKTAYAGLGTGQVVAVDMAAGVEIERIQVANEGITDVTFVGDVLYARTASRVFAIDLAGGGMALAESVPVNGSAGGGWRLRLNPGNGQLYAPNLQGYTIISLANPLAPAVQEVVSTQQFGWKQMVPTGSGLGVAAMSGFGADADISLYNIGADGRGTRFLTTFVTPGTTEAVSIYNGLAYVADGNAGLTIVNYKAYDTLRVPPGIDIKTGFPVVNGSLQAEEGKLGRVSATVIDDVQVRDVEFYVDGQRITTDGNFPFEHRFTTPLRSQAAAATAAATAALDKLNSPCCGDLRATNEAAALVEKAQAAAELPLKTSFTLRARATDTGGNSTWSETLTVNLVADATAPRVVKLLPADGSLTGKLRTFGAVFSEPLNQATISPATLVLTAAGPDGLFGTADDITPTGGVLSYRDSSNSVFLTFPADLSSGMYQFVVRPPLADLAGNPIASEKTAKVRVFGFSDRDGDGVPDDVEALLGLDPDKPDSDGDGIPDGQEDYDNDGLINTAEIYIGTDPTNADTNGNGIRDSLEDPDGDKLNNADEFTAGTDPNKADTDSDGWNDETEVTGGSNPLDPNSRPFGFIASLPPVNILAIGDAANGLLGKGSVIARPPVHLTRMGSDPANPGGSGNASFIATPPVHLARLASSQGGAGAASIISRPATFISRLSTIGGTDGSTGGASIIARPPVNVTRIGSAGAILSKPPVTIQIDPP</sequence>
<dbReference type="SUPFAM" id="SSF63446">
    <property type="entry name" value="Type I dockerin domain"/>
    <property type="match status" value="1"/>
</dbReference>
<dbReference type="InterPro" id="IPR018247">
    <property type="entry name" value="EF_Hand_1_Ca_BS"/>
</dbReference>
<dbReference type="PANTHER" id="PTHR37467:SF1">
    <property type="entry name" value="EXPORTED CALCIUM-BINDING GLYCOPROTEIN"/>
    <property type="match status" value="1"/>
</dbReference>
<evidence type="ECO:0000256" key="1">
    <source>
        <dbReference type="ARBA" id="ARBA00004613"/>
    </source>
</evidence>
<evidence type="ECO:0000313" key="9">
    <source>
        <dbReference type="Proteomes" id="UP000600139"/>
    </source>
</evidence>
<evidence type="ECO:0000313" key="8">
    <source>
        <dbReference type="EMBL" id="MBK1814006.1"/>
    </source>
</evidence>
<reference evidence="8" key="1">
    <citation type="submission" date="2021-01" db="EMBL/GenBank/DDBJ databases">
        <title>Modified the classification status of verrucomicrobia.</title>
        <authorList>
            <person name="Feng X."/>
        </authorList>
    </citation>
    <scope>NUCLEOTIDE SEQUENCE</scope>
    <source>
        <strain evidence="8">JCM 18052</strain>
    </source>
</reference>
<dbReference type="GO" id="GO:0004553">
    <property type="term" value="F:hydrolase activity, hydrolyzing O-glycosyl compounds"/>
    <property type="evidence" value="ECO:0007669"/>
    <property type="project" value="InterPro"/>
</dbReference>
<feature type="region of interest" description="Disordered" evidence="5">
    <location>
        <begin position="962"/>
        <end position="994"/>
    </location>
</feature>
<evidence type="ECO:0000256" key="6">
    <source>
        <dbReference type="SAM" id="SignalP"/>
    </source>
</evidence>
<evidence type="ECO:0000259" key="7">
    <source>
        <dbReference type="PROSITE" id="PS51766"/>
    </source>
</evidence>
<name>A0A934R0D5_9BACT</name>
<feature type="region of interest" description="Disordered" evidence="5">
    <location>
        <begin position="1562"/>
        <end position="1676"/>
    </location>
</feature>
<comment type="caution">
    <text evidence="8">The sequence shown here is derived from an EMBL/GenBank/DDBJ whole genome shotgun (WGS) entry which is preliminary data.</text>
</comment>
<dbReference type="SUPFAM" id="SSF50969">
    <property type="entry name" value="YVTN repeat-like/Quinoprotein amine dehydrogenase"/>
    <property type="match status" value="1"/>
</dbReference>
<keyword evidence="2" id="KW-0964">Secreted</keyword>
<dbReference type="Proteomes" id="UP000600139">
    <property type="component" value="Unassembled WGS sequence"/>
</dbReference>
<evidence type="ECO:0000256" key="2">
    <source>
        <dbReference type="ARBA" id="ARBA00022525"/>
    </source>
</evidence>
<evidence type="ECO:0000256" key="4">
    <source>
        <dbReference type="ARBA" id="ARBA00022837"/>
    </source>
</evidence>
<dbReference type="Pfam" id="PF08309">
    <property type="entry name" value="LVIVD"/>
    <property type="match status" value="2"/>
</dbReference>
<keyword evidence="3 6" id="KW-0732">Signal</keyword>
<dbReference type="Pfam" id="PF17957">
    <property type="entry name" value="Big_7"/>
    <property type="match status" value="1"/>
</dbReference>
<dbReference type="InterPro" id="IPR036439">
    <property type="entry name" value="Dockerin_dom_sf"/>
</dbReference>
<dbReference type="InterPro" id="IPR002105">
    <property type="entry name" value="Dockerin_1_rpt"/>
</dbReference>
<feature type="compositionally biased region" description="Basic and acidic residues" evidence="5">
    <location>
        <begin position="974"/>
        <end position="989"/>
    </location>
</feature>
<feature type="signal peptide" evidence="6">
    <location>
        <begin position="1"/>
        <end position="37"/>
    </location>
</feature>
<dbReference type="InterPro" id="IPR013211">
    <property type="entry name" value="LVIVD"/>
</dbReference>
<gene>
    <name evidence="8" type="ORF">JIN84_00095</name>
</gene>
<dbReference type="InterPro" id="IPR016134">
    <property type="entry name" value="Dockerin_dom"/>
</dbReference>
<keyword evidence="9" id="KW-1185">Reference proteome</keyword>
<dbReference type="InterPro" id="IPR014755">
    <property type="entry name" value="Cu-Rt/internalin_Ig-like"/>
</dbReference>
<dbReference type="InterPro" id="IPR053180">
    <property type="entry name" value="Ca-binding_acidic-repeat"/>
</dbReference>
<dbReference type="Gene3D" id="2.60.40.1220">
    <property type="match status" value="1"/>
</dbReference>
<dbReference type="PROSITE" id="PS00018">
    <property type="entry name" value="EF_HAND_1"/>
    <property type="match status" value="1"/>
</dbReference>
<dbReference type="RefSeq" id="WP_200348972.1">
    <property type="nucleotide sequence ID" value="NZ_BAABHZ010000005.1"/>
</dbReference>
<feature type="domain" description="Dockerin" evidence="7">
    <location>
        <begin position="39"/>
        <end position="109"/>
    </location>
</feature>
<dbReference type="InterPro" id="IPR032812">
    <property type="entry name" value="SbsA_Ig"/>
</dbReference>
<dbReference type="SUPFAM" id="SSF103647">
    <property type="entry name" value="TSP type-3 repeat"/>
    <property type="match status" value="1"/>
</dbReference>
<evidence type="ECO:0000256" key="5">
    <source>
        <dbReference type="SAM" id="MobiDB-lite"/>
    </source>
</evidence>
<dbReference type="InterPro" id="IPR059100">
    <property type="entry name" value="TSP3_bac"/>
</dbReference>
<dbReference type="CDD" id="cd14256">
    <property type="entry name" value="Dockerin_I"/>
    <property type="match status" value="1"/>
</dbReference>
<dbReference type="EMBL" id="JAENIK010000001">
    <property type="protein sequence ID" value="MBK1814006.1"/>
    <property type="molecule type" value="Genomic_DNA"/>
</dbReference>
<dbReference type="GO" id="GO:0000272">
    <property type="term" value="P:polysaccharide catabolic process"/>
    <property type="evidence" value="ECO:0007669"/>
    <property type="project" value="InterPro"/>
</dbReference>
<comment type="subcellular location">
    <subcellularLocation>
        <location evidence="1">Secreted</location>
    </subcellularLocation>
</comment>
<proteinExistence type="predicted"/>
<dbReference type="PANTHER" id="PTHR37467">
    <property type="entry name" value="EXPORTED CALCIUM-BINDING GLYCOPROTEIN-RELATED"/>
    <property type="match status" value="1"/>
</dbReference>
<keyword evidence="4" id="KW-0106">Calcium</keyword>
<dbReference type="Pfam" id="PF13205">
    <property type="entry name" value="Big_5"/>
    <property type="match status" value="1"/>
</dbReference>
<accession>A0A934R0D5</accession>
<feature type="compositionally biased region" description="Polar residues" evidence="5">
    <location>
        <begin position="1615"/>
        <end position="1624"/>
    </location>
</feature>
<dbReference type="Pfam" id="PF00404">
    <property type="entry name" value="Dockerin_1"/>
    <property type="match status" value="1"/>
</dbReference>
<dbReference type="GO" id="GO:0005509">
    <property type="term" value="F:calcium ion binding"/>
    <property type="evidence" value="ECO:0007669"/>
    <property type="project" value="InterPro"/>
</dbReference>
<dbReference type="Pfam" id="PF18884">
    <property type="entry name" value="TSP3_bac"/>
    <property type="match status" value="8"/>
</dbReference>
<protein>
    <submittedName>
        <fullName evidence="8">Ig-like domain-containing protein</fullName>
    </submittedName>
</protein>
<dbReference type="InterPro" id="IPR028974">
    <property type="entry name" value="TSP_type-3_rpt"/>
</dbReference>
<dbReference type="PROSITE" id="PS51766">
    <property type="entry name" value="DOCKERIN"/>
    <property type="match status" value="1"/>
</dbReference>
<feature type="compositionally biased region" description="Acidic residues" evidence="5">
    <location>
        <begin position="1656"/>
        <end position="1665"/>
    </location>
</feature>
<dbReference type="Gene3D" id="1.10.1330.10">
    <property type="entry name" value="Dockerin domain"/>
    <property type="match status" value="1"/>
</dbReference>
<feature type="chain" id="PRO_5037106599" evidence="6">
    <location>
        <begin position="38"/>
        <end position="1812"/>
    </location>
</feature>